<keyword evidence="2" id="KW-0762">Sugar transport</keyword>
<organism evidence="2 3">
    <name type="scientific">Escherichia coli</name>
    <dbReference type="NCBI Taxonomy" id="562"/>
    <lineage>
        <taxon>Bacteria</taxon>
        <taxon>Pseudomonadati</taxon>
        <taxon>Pseudomonadota</taxon>
        <taxon>Gammaproteobacteria</taxon>
        <taxon>Enterobacterales</taxon>
        <taxon>Enterobacteriaceae</taxon>
        <taxon>Escherichia</taxon>
    </lineage>
</organism>
<dbReference type="AlphaFoldDB" id="A0A377K041"/>
<protein>
    <submittedName>
        <fullName evidence="2">Sugar transport protein</fullName>
    </submittedName>
</protein>
<keyword evidence="1" id="KW-0472">Membrane</keyword>
<sequence length="98" mass="10866">MKLTINEKIGFGAGDMAIAIVMMSLAMIITYFYTDVFGLKPVDLGILLFSVRILDAVIDPVVGTMTDRNEYTLGKISAVVAFYVNTVWDKHLVDVHHT</sequence>
<dbReference type="PANTHER" id="PTHR11328">
    <property type="entry name" value="MAJOR FACILITATOR SUPERFAMILY DOMAIN-CONTAINING PROTEIN"/>
    <property type="match status" value="1"/>
</dbReference>
<dbReference type="Pfam" id="PF13347">
    <property type="entry name" value="MFS_2"/>
    <property type="match status" value="1"/>
</dbReference>
<evidence type="ECO:0000313" key="3">
    <source>
        <dbReference type="Proteomes" id="UP000254181"/>
    </source>
</evidence>
<proteinExistence type="predicted"/>
<dbReference type="Proteomes" id="UP000254181">
    <property type="component" value="Unassembled WGS sequence"/>
</dbReference>
<feature type="transmembrane region" description="Helical" evidence="1">
    <location>
        <begin position="12"/>
        <end position="33"/>
    </location>
</feature>
<dbReference type="GO" id="GO:0008643">
    <property type="term" value="P:carbohydrate transport"/>
    <property type="evidence" value="ECO:0007669"/>
    <property type="project" value="InterPro"/>
</dbReference>
<keyword evidence="2" id="KW-0813">Transport</keyword>
<dbReference type="GO" id="GO:0015293">
    <property type="term" value="F:symporter activity"/>
    <property type="evidence" value="ECO:0007669"/>
    <property type="project" value="InterPro"/>
</dbReference>
<gene>
    <name evidence="2" type="primary">yicJ_2</name>
    <name evidence="2" type="ORF">NCTC9075_01075</name>
</gene>
<evidence type="ECO:0000313" key="2">
    <source>
        <dbReference type="EMBL" id="STP17645.1"/>
    </source>
</evidence>
<dbReference type="InterPro" id="IPR039672">
    <property type="entry name" value="MFS_2"/>
</dbReference>
<evidence type="ECO:0000256" key="1">
    <source>
        <dbReference type="SAM" id="Phobius"/>
    </source>
</evidence>
<dbReference type="EMBL" id="UGEM01000004">
    <property type="protein sequence ID" value="STP17645.1"/>
    <property type="molecule type" value="Genomic_DNA"/>
</dbReference>
<name>A0A377K041_ECOLX</name>
<accession>A0A377K041</accession>
<keyword evidence="1" id="KW-1133">Transmembrane helix</keyword>
<dbReference type="PANTHER" id="PTHR11328:SF24">
    <property type="entry name" value="MAJOR FACILITATOR SUPERFAMILY (MFS) PROFILE DOMAIN-CONTAINING PROTEIN"/>
    <property type="match status" value="1"/>
</dbReference>
<reference evidence="2 3" key="1">
    <citation type="submission" date="2018-06" db="EMBL/GenBank/DDBJ databases">
        <authorList>
            <consortium name="Pathogen Informatics"/>
            <person name="Doyle S."/>
        </authorList>
    </citation>
    <scope>NUCLEOTIDE SEQUENCE [LARGE SCALE GENOMIC DNA]</scope>
    <source>
        <strain evidence="2 3">NCTC9075</strain>
    </source>
</reference>
<keyword evidence="1" id="KW-0812">Transmembrane</keyword>
<dbReference type="GO" id="GO:0005886">
    <property type="term" value="C:plasma membrane"/>
    <property type="evidence" value="ECO:0007669"/>
    <property type="project" value="TreeGrafter"/>
</dbReference>